<dbReference type="PANTHER" id="PTHR12603:SF0">
    <property type="entry name" value="CCR4-NOT TRANSCRIPTION COMPLEX SUBUNIT 4"/>
    <property type="match status" value="1"/>
</dbReference>
<dbReference type="InterPro" id="IPR013083">
    <property type="entry name" value="Znf_RING/FYVE/PHD"/>
</dbReference>
<reference evidence="4" key="1">
    <citation type="submission" date="2023-05" db="EMBL/GenBank/DDBJ databases">
        <title>Nepenthes gracilis genome sequencing.</title>
        <authorList>
            <person name="Fukushima K."/>
        </authorList>
    </citation>
    <scope>NUCLEOTIDE SEQUENCE</scope>
    <source>
        <strain evidence="4">SING2019-196</strain>
    </source>
</reference>
<evidence type="ECO:0000256" key="1">
    <source>
        <dbReference type="PROSITE-ProRule" id="PRU00175"/>
    </source>
</evidence>
<evidence type="ECO:0000256" key="2">
    <source>
        <dbReference type="SAM" id="MobiDB-lite"/>
    </source>
</evidence>
<proteinExistence type="predicted"/>
<evidence type="ECO:0000313" key="4">
    <source>
        <dbReference type="EMBL" id="GMH16820.1"/>
    </source>
</evidence>
<dbReference type="InterPro" id="IPR039515">
    <property type="entry name" value="NOT4_mRING-HC-C4C4"/>
</dbReference>
<dbReference type="InterPro" id="IPR001841">
    <property type="entry name" value="Znf_RING"/>
</dbReference>
<dbReference type="PANTHER" id="PTHR12603">
    <property type="entry name" value="CCR4-NOT TRANSCRIPTION COMPLEX RELATED"/>
    <property type="match status" value="1"/>
</dbReference>
<protein>
    <recommendedName>
        <fullName evidence="3">RING-type domain-containing protein</fullName>
    </recommendedName>
</protein>
<dbReference type="Proteomes" id="UP001279734">
    <property type="component" value="Unassembled WGS sequence"/>
</dbReference>
<comment type="caution">
    <text evidence="4">The sequence shown here is derived from an EMBL/GenBank/DDBJ whole genome shotgun (WGS) entry which is preliminary data.</text>
</comment>
<sequence length="390" mass="42753">MPQNTGLLNVKRRNDVVVEKSTQQNTTEEALSERTGESELPLSFAGTSAILPSPEIRVFAQSNSSRDLRKAMVSDSIISASIPIASKEFGKKKRANRTAKLKQCKLDARREQWLSQVKNKCFKEDVTESGGDRHSMRSKIIHRFKNLEIRRSNEEENDISVHHDCDFESPANSPTSVGYDLGNNFVGSSSCSNSSSSFGGGGCCSGSVTEEEEGGGGGDDHCLDDWEAAADALAAITVDKQPQKHCTESSAERNVAVQLVNPIGSSNGGNVAKEKVGTTAVNNRAWKSDDAFRPRSLPNLSKQRCFPMTTMKHCVRVLNPTVSVPKSCPICCEDLDLTDSRFLPCSCGFRLCLFCHKRILEEDGRCPGCRKPYDSNPIRLARSCSMFSRT</sequence>
<evidence type="ECO:0000313" key="5">
    <source>
        <dbReference type="Proteomes" id="UP001279734"/>
    </source>
</evidence>
<dbReference type="SUPFAM" id="SSF57850">
    <property type="entry name" value="RING/U-box"/>
    <property type="match status" value="1"/>
</dbReference>
<keyword evidence="5" id="KW-1185">Reference proteome</keyword>
<dbReference type="PROSITE" id="PS50089">
    <property type="entry name" value="ZF_RING_2"/>
    <property type="match status" value="1"/>
</dbReference>
<accession>A0AAD3SRW3</accession>
<dbReference type="CDD" id="cd16618">
    <property type="entry name" value="mRING-HC-C4C4_CNOT4"/>
    <property type="match status" value="1"/>
</dbReference>
<feature type="compositionally biased region" description="Polar residues" evidence="2">
    <location>
        <begin position="20"/>
        <end position="29"/>
    </location>
</feature>
<dbReference type="EMBL" id="BSYO01000017">
    <property type="protein sequence ID" value="GMH16820.1"/>
    <property type="molecule type" value="Genomic_DNA"/>
</dbReference>
<feature type="domain" description="RING-type" evidence="3">
    <location>
        <begin position="328"/>
        <end position="370"/>
    </location>
</feature>
<keyword evidence="1" id="KW-0862">Zinc</keyword>
<dbReference type="GO" id="GO:0030014">
    <property type="term" value="C:CCR4-NOT complex"/>
    <property type="evidence" value="ECO:0007669"/>
    <property type="project" value="InterPro"/>
</dbReference>
<dbReference type="Pfam" id="PF14570">
    <property type="entry name" value="zf-RING_4"/>
    <property type="match status" value="1"/>
</dbReference>
<evidence type="ECO:0000259" key="3">
    <source>
        <dbReference type="PROSITE" id="PS50089"/>
    </source>
</evidence>
<dbReference type="AlphaFoldDB" id="A0AAD3SRW3"/>
<gene>
    <name evidence="4" type="ORF">Nepgr_018661</name>
</gene>
<feature type="region of interest" description="Disordered" evidence="2">
    <location>
        <begin position="19"/>
        <end position="39"/>
    </location>
</feature>
<dbReference type="GO" id="GO:0016567">
    <property type="term" value="P:protein ubiquitination"/>
    <property type="evidence" value="ECO:0007669"/>
    <property type="project" value="TreeGrafter"/>
</dbReference>
<dbReference type="Gene3D" id="3.30.40.10">
    <property type="entry name" value="Zinc/RING finger domain, C3HC4 (zinc finger)"/>
    <property type="match status" value="1"/>
</dbReference>
<dbReference type="InterPro" id="IPR039780">
    <property type="entry name" value="Mot2"/>
</dbReference>
<dbReference type="GO" id="GO:0004842">
    <property type="term" value="F:ubiquitin-protein transferase activity"/>
    <property type="evidence" value="ECO:0007669"/>
    <property type="project" value="InterPro"/>
</dbReference>
<dbReference type="GO" id="GO:0008270">
    <property type="term" value="F:zinc ion binding"/>
    <property type="evidence" value="ECO:0007669"/>
    <property type="project" value="UniProtKB-KW"/>
</dbReference>
<keyword evidence="1" id="KW-0863">Zinc-finger</keyword>
<name>A0AAD3SRW3_NEPGR</name>
<keyword evidence="1" id="KW-0479">Metal-binding</keyword>
<dbReference type="FunFam" id="3.30.40.10:FF:000383">
    <property type="entry name" value="RING/U-box superfamily protein"/>
    <property type="match status" value="1"/>
</dbReference>
<organism evidence="4 5">
    <name type="scientific">Nepenthes gracilis</name>
    <name type="common">Slender pitcher plant</name>
    <dbReference type="NCBI Taxonomy" id="150966"/>
    <lineage>
        <taxon>Eukaryota</taxon>
        <taxon>Viridiplantae</taxon>
        <taxon>Streptophyta</taxon>
        <taxon>Embryophyta</taxon>
        <taxon>Tracheophyta</taxon>
        <taxon>Spermatophyta</taxon>
        <taxon>Magnoliopsida</taxon>
        <taxon>eudicotyledons</taxon>
        <taxon>Gunneridae</taxon>
        <taxon>Pentapetalae</taxon>
        <taxon>Caryophyllales</taxon>
        <taxon>Nepenthaceae</taxon>
        <taxon>Nepenthes</taxon>
    </lineage>
</organism>